<evidence type="ECO:0000313" key="2">
    <source>
        <dbReference type="Proteomes" id="UP000060778"/>
    </source>
</evidence>
<dbReference type="STRING" id="940295.EYM_00050"/>
<gene>
    <name evidence="1" type="ORF">EYM_00050</name>
</gene>
<dbReference type="KEGG" id="iis:EYM_00050"/>
<dbReference type="OrthoDB" id="380351at2157"/>
<keyword evidence="2" id="KW-1185">Reference proteome</keyword>
<name>A0A0U3F8X7_9CREN</name>
<proteinExistence type="predicted"/>
<reference evidence="1 2" key="1">
    <citation type="submission" date="2013-11" db="EMBL/GenBank/DDBJ databases">
        <title>Comparative genomics of Ignicoccus.</title>
        <authorList>
            <person name="Podar M."/>
        </authorList>
    </citation>
    <scope>NUCLEOTIDE SEQUENCE [LARGE SCALE GENOMIC DNA]</scope>
    <source>
        <strain evidence="1 2">DSM 13165</strain>
    </source>
</reference>
<organism evidence="1 2">
    <name type="scientific">Ignicoccus islandicus DSM 13165</name>
    <dbReference type="NCBI Taxonomy" id="940295"/>
    <lineage>
        <taxon>Archaea</taxon>
        <taxon>Thermoproteota</taxon>
        <taxon>Thermoprotei</taxon>
        <taxon>Desulfurococcales</taxon>
        <taxon>Desulfurococcaceae</taxon>
        <taxon>Ignicoccus</taxon>
    </lineage>
</organism>
<dbReference type="Proteomes" id="UP000060778">
    <property type="component" value="Chromosome"/>
</dbReference>
<dbReference type="EMBL" id="CP006867">
    <property type="protein sequence ID" value="ALU12089.1"/>
    <property type="molecule type" value="Genomic_DNA"/>
</dbReference>
<sequence length="146" mass="16106">MIASDVLTCKANPSSLIEKLGRLLETEIEFLEDETTKIIQSNNGKEQLLEFRCTAKVIEIYLSTKLGLGVWKEVLGEEITSTFECIGEGYVSIARSHVSPLLVVTISGNKGWFEGYVSPKGRKVKGTCPFPILTELAIRTGIKLDI</sequence>
<dbReference type="GeneID" id="30679429"/>
<dbReference type="AlphaFoldDB" id="A0A0U3F8X7"/>
<dbReference type="RefSeq" id="WP_075049104.1">
    <property type="nucleotide sequence ID" value="NZ_CP006867.1"/>
</dbReference>
<accession>A0A0U3F8X7</accession>
<evidence type="ECO:0000313" key="1">
    <source>
        <dbReference type="EMBL" id="ALU12089.1"/>
    </source>
</evidence>
<protein>
    <submittedName>
        <fullName evidence="1">Uncharacterized protein</fullName>
    </submittedName>
</protein>